<dbReference type="Pfam" id="PF01877">
    <property type="entry name" value="RNA_binding"/>
    <property type="match status" value="1"/>
</dbReference>
<dbReference type="InterPro" id="IPR022803">
    <property type="entry name" value="Ribosomal_uL5_dom_sf"/>
</dbReference>
<dbReference type="InterPro" id="IPR002739">
    <property type="entry name" value="PAB1135-like"/>
</dbReference>
<dbReference type="OrthoDB" id="7819at2157"/>
<keyword evidence="4" id="KW-1185">Reference proteome</keyword>
<comment type="similarity">
    <text evidence="1">Belongs to the UPF0201 family.</text>
</comment>
<proteinExistence type="inferred from homology"/>
<organism evidence="3 4">
    <name type="scientific">Halorubrum cibi</name>
    <dbReference type="NCBI Taxonomy" id="413815"/>
    <lineage>
        <taxon>Archaea</taxon>
        <taxon>Methanobacteriati</taxon>
        <taxon>Methanobacteriota</taxon>
        <taxon>Stenosarchaea group</taxon>
        <taxon>Halobacteria</taxon>
        <taxon>Halobacteriales</taxon>
        <taxon>Haloferacaceae</taxon>
        <taxon>Halorubrum</taxon>
    </lineage>
</organism>
<evidence type="ECO:0000313" key="3">
    <source>
        <dbReference type="EMBL" id="SMO78798.1"/>
    </source>
</evidence>
<dbReference type="Proteomes" id="UP000319712">
    <property type="component" value="Unassembled WGS sequence"/>
</dbReference>
<sequence>MIYSVDVRIVAPVNDTEVTDRVADAVRNVFPDAEPTHEDGRLIAETHTLDAFSDVLHEQEILDTARRVFLRNSTDEGFSFALKKQAAFEGIVNFAVGDPDELGDIDVEVRVREPDVESFIDYVAPETDEGRPVDPVREYGDRFDPEDEAY</sequence>
<name>A0A521E4D1_9EURY</name>
<dbReference type="Gene3D" id="3.30.1440.10">
    <property type="match status" value="1"/>
</dbReference>
<dbReference type="SUPFAM" id="SSF55282">
    <property type="entry name" value="RL5-like"/>
    <property type="match status" value="1"/>
</dbReference>
<dbReference type="EMBL" id="FXTD01000009">
    <property type="protein sequence ID" value="SMO78798.1"/>
    <property type="molecule type" value="Genomic_DNA"/>
</dbReference>
<accession>A0A521E4D1</accession>
<feature type="region of interest" description="Disordered" evidence="2">
    <location>
        <begin position="124"/>
        <end position="150"/>
    </location>
</feature>
<dbReference type="AlphaFoldDB" id="A0A521E4D1"/>
<dbReference type="HAMAP" id="MF_01112">
    <property type="entry name" value="UPF0201"/>
    <property type="match status" value="1"/>
</dbReference>
<dbReference type="RefSeq" id="WP_142987231.1">
    <property type="nucleotide sequence ID" value="NZ_FXTD01000009.1"/>
</dbReference>
<protein>
    <recommendedName>
        <fullName evidence="1">UPF0201 protein SAMN06264867_10947</fullName>
    </recommendedName>
</protein>
<gene>
    <name evidence="3" type="ORF">SAMN06264867_10947</name>
</gene>
<evidence type="ECO:0000256" key="2">
    <source>
        <dbReference type="SAM" id="MobiDB-lite"/>
    </source>
</evidence>
<dbReference type="PANTHER" id="PTHR39652:SF1">
    <property type="entry name" value="UPF0201 PROTEIN TK1335"/>
    <property type="match status" value="1"/>
</dbReference>
<dbReference type="PANTHER" id="PTHR39652">
    <property type="entry name" value="UPF0201 PROTEIN TK1335"/>
    <property type="match status" value="1"/>
</dbReference>
<reference evidence="3 4" key="1">
    <citation type="submission" date="2017-05" db="EMBL/GenBank/DDBJ databases">
        <authorList>
            <person name="Varghese N."/>
            <person name="Submissions S."/>
        </authorList>
    </citation>
    <scope>NUCLEOTIDE SEQUENCE [LARGE SCALE GENOMIC DNA]</scope>
    <source>
        <strain evidence="3 4">DSM 19504</strain>
    </source>
</reference>
<feature type="compositionally biased region" description="Basic and acidic residues" evidence="2">
    <location>
        <begin position="128"/>
        <end position="143"/>
    </location>
</feature>
<evidence type="ECO:0000256" key="1">
    <source>
        <dbReference type="HAMAP-Rule" id="MF_01112"/>
    </source>
</evidence>
<evidence type="ECO:0000313" key="4">
    <source>
        <dbReference type="Proteomes" id="UP000319712"/>
    </source>
</evidence>